<dbReference type="KEGG" id="eaj:Q3M24_18055"/>
<protein>
    <submittedName>
        <fullName evidence="4">NACHT domain-containing protein</fullName>
    </submittedName>
</protein>
<name>A0AAU8LTE5_9BACT</name>
<evidence type="ECO:0000259" key="3">
    <source>
        <dbReference type="Pfam" id="PF05729"/>
    </source>
</evidence>
<keyword evidence="2" id="KW-1133">Transmembrane helix</keyword>
<reference evidence="4" key="1">
    <citation type="journal article" date="2024" name="Syst. Appl. Microbiol.">
        <title>First single-strain enrichments of Electrothrix cable bacteria, description of E. aestuarii sp. nov. and E. rattekaaiensis sp. nov., and proposal of a cable bacteria taxonomy following the rules of the SeqCode.</title>
        <authorList>
            <person name="Plum-Jensen L.E."/>
            <person name="Schramm A."/>
            <person name="Marshall I.P.G."/>
        </authorList>
    </citation>
    <scope>NUCLEOTIDE SEQUENCE</scope>
    <source>
        <strain evidence="4">Rat1</strain>
    </source>
</reference>
<evidence type="ECO:0000313" key="4">
    <source>
        <dbReference type="EMBL" id="XCN72190.1"/>
    </source>
</evidence>
<dbReference type="InterPro" id="IPR027417">
    <property type="entry name" value="P-loop_NTPase"/>
</dbReference>
<dbReference type="InterPro" id="IPR007111">
    <property type="entry name" value="NACHT_NTPase"/>
</dbReference>
<dbReference type="Gene3D" id="3.40.50.300">
    <property type="entry name" value="P-loop containing nucleotide triphosphate hydrolases"/>
    <property type="match status" value="1"/>
</dbReference>
<feature type="domain" description="NACHT" evidence="3">
    <location>
        <begin position="215"/>
        <end position="305"/>
    </location>
</feature>
<evidence type="ECO:0000256" key="2">
    <source>
        <dbReference type="SAM" id="Phobius"/>
    </source>
</evidence>
<gene>
    <name evidence="4" type="ORF">Q3M24_18055</name>
</gene>
<sequence>MEWLDWITAGVRWLKENPEVTWSGAGFTILGVFYFVVKISLTVIIRRVRGKPPLSPQSDTSEWQAKSQLHREQHTNFYSFPPIQASQDINKTNSLQHVGRSSFVQERIGMLDVFIRRLTGHTVPLTTQHTKKWLPKNRHKLLTRLQWELNERINSLLLGQTTLHLDKDLSPYEVERPHTRQDIIDYTLERDGAVVESTDQPIVELFLRPDVGQRLAILGRPGSGKTVCLLKLLEHLLQQAEGDAHEPLPIIFECSEWDGRELVPWMAYQLHRKYEIKEETARQMVQNRDILPLFDGLDELATEKQGDFVRCFNALPNDRPQVVCCRIKEYEYLQENAGDKLALRNAVILRDITRQRLKGHLLRAGLHDLWTLLEQSENEADPSSPKPAEEGRDREQAQTLLDLARRPLFLGIMISVAEKLRRNRSLPSFHTKKELDKKEQWFGKFCFRLCKCCRCIQQIFIIEVEFI</sequence>
<keyword evidence="2" id="KW-0472">Membrane</keyword>
<feature type="transmembrane region" description="Helical" evidence="2">
    <location>
        <begin position="20"/>
        <end position="45"/>
    </location>
</feature>
<dbReference type="EMBL" id="CP159373">
    <property type="protein sequence ID" value="XCN72190.1"/>
    <property type="molecule type" value="Genomic_DNA"/>
</dbReference>
<proteinExistence type="predicted"/>
<keyword evidence="2" id="KW-0812">Transmembrane</keyword>
<organism evidence="4">
    <name type="scientific">Candidatus Electrothrix aestuarii</name>
    <dbReference type="NCBI Taxonomy" id="3062594"/>
    <lineage>
        <taxon>Bacteria</taxon>
        <taxon>Pseudomonadati</taxon>
        <taxon>Thermodesulfobacteriota</taxon>
        <taxon>Desulfobulbia</taxon>
        <taxon>Desulfobulbales</taxon>
        <taxon>Desulfobulbaceae</taxon>
        <taxon>Candidatus Electrothrix</taxon>
    </lineage>
</organism>
<accession>A0AAU8LTE5</accession>
<dbReference type="Pfam" id="PF05729">
    <property type="entry name" value="NACHT"/>
    <property type="match status" value="1"/>
</dbReference>
<evidence type="ECO:0000256" key="1">
    <source>
        <dbReference type="SAM" id="MobiDB-lite"/>
    </source>
</evidence>
<feature type="region of interest" description="Disordered" evidence="1">
    <location>
        <begin position="376"/>
        <end position="395"/>
    </location>
</feature>
<dbReference type="SUPFAM" id="SSF52540">
    <property type="entry name" value="P-loop containing nucleoside triphosphate hydrolases"/>
    <property type="match status" value="2"/>
</dbReference>
<dbReference type="AlphaFoldDB" id="A0AAU8LTE5"/>
<reference evidence="4" key="2">
    <citation type="submission" date="2024-06" db="EMBL/GenBank/DDBJ databases">
        <authorList>
            <person name="Plum-Jensen L.E."/>
            <person name="Schramm A."/>
            <person name="Marshall I.P.G."/>
        </authorList>
    </citation>
    <scope>NUCLEOTIDE SEQUENCE</scope>
    <source>
        <strain evidence="4">Rat1</strain>
    </source>
</reference>